<feature type="chain" id="PRO_5047020521" evidence="1">
    <location>
        <begin position="20"/>
        <end position="183"/>
    </location>
</feature>
<dbReference type="EMBL" id="JARRAF010000009">
    <property type="protein sequence ID" value="MDK2124359.1"/>
    <property type="molecule type" value="Genomic_DNA"/>
</dbReference>
<proteinExistence type="predicted"/>
<evidence type="ECO:0000313" key="2">
    <source>
        <dbReference type="EMBL" id="MDK2124359.1"/>
    </source>
</evidence>
<accession>A0ABT7DX08</accession>
<gene>
    <name evidence="2" type="ORF">PZA18_09880</name>
</gene>
<sequence length="183" mass="20010">MKRIVLASALALLPWLAHASDQSDCKIAAGTYLTGKVTGKPYFRPGGFLKGIQLSHTHFKLKADQDGKTYDVSVDNVFATGYNEAGESVPMPLKTIAVGQRLALCGAPFPGGIHWVHPNCGKKPSPNQPNGWIKLADSRNRATGDSLTSNLEYCRLWRGRRMVMPGEFDQPFILPDEEVSPES</sequence>
<reference evidence="2" key="1">
    <citation type="submission" date="2023-03" db="EMBL/GenBank/DDBJ databases">
        <title>Chitinimonas shenzhenensis gen. nov., sp. nov., a novel member of family Burkholderiaceae isolated from activated sludge collected in Shen Zhen, China.</title>
        <authorList>
            <person name="Wang X."/>
        </authorList>
    </citation>
    <scope>NUCLEOTIDE SEQUENCE</scope>
    <source>
        <strain evidence="2">DQS-5</strain>
    </source>
</reference>
<comment type="caution">
    <text evidence="2">The sequence shown here is derived from an EMBL/GenBank/DDBJ whole genome shotgun (WGS) entry which is preliminary data.</text>
</comment>
<dbReference type="Proteomes" id="UP001172778">
    <property type="component" value="Unassembled WGS sequence"/>
</dbReference>
<feature type="signal peptide" evidence="1">
    <location>
        <begin position="1"/>
        <end position="19"/>
    </location>
</feature>
<protein>
    <submittedName>
        <fullName evidence="2">Uncharacterized protein</fullName>
    </submittedName>
</protein>
<organism evidence="2 3">
    <name type="scientific">Parachitinimonas caeni</name>
    <dbReference type="NCBI Taxonomy" id="3031301"/>
    <lineage>
        <taxon>Bacteria</taxon>
        <taxon>Pseudomonadati</taxon>
        <taxon>Pseudomonadota</taxon>
        <taxon>Betaproteobacteria</taxon>
        <taxon>Neisseriales</taxon>
        <taxon>Chitinibacteraceae</taxon>
        <taxon>Parachitinimonas</taxon>
    </lineage>
</organism>
<keyword evidence="3" id="KW-1185">Reference proteome</keyword>
<evidence type="ECO:0000313" key="3">
    <source>
        <dbReference type="Proteomes" id="UP001172778"/>
    </source>
</evidence>
<keyword evidence="1" id="KW-0732">Signal</keyword>
<dbReference type="RefSeq" id="WP_284100671.1">
    <property type="nucleotide sequence ID" value="NZ_JARRAF010000009.1"/>
</dbReference>
<name>A0ABT7DX08_9NEIS</name>
<evidence type="ECO:0000256" key="1">
    <source>
        <dbReference type="SAM" id="SignalP"/>
    </source>
</evidence>